<reference evidence="2 3" key="1">
    <citation type="submission" date="2021-01" db="EMBL/GenBank/DDBJ databases">
        <title>Whole genome shotgun sequence of Catellatospora chokoriensis NBRC 107358.</title>
        <authorList>
            <person name="Komaki H."/>
            <person name="Tamura T."/>
        </authorList>
    </citation>
    <scope>NUCLEOTIDE SEQUENCE [LARGE SCALE GENOMIC DNA]</scope>
    <source>
        <strain evidence="2 3">NBRC 107358</strain>
    </source>
</reference>
<dbReference type="PANTHER" id="PTHR43265">
    <property type="entry name" value="ESTERASE ESTD"/>
    <property type="match status" value="1"/>
</dbReference>
<evidence type="ECO:0000313" key="3">
    <source>
        <dbReference type="Proteomes" id="UP000619293"/>
    </source>
</evidence>
<organism evidence="2 3">
    <name type="scientific">Catellatospora chokoriensis</name>
    <dbReference type="NCBI Taxonomy" id="310353"/>
    <lineage>
        <taxon>Bacteria</taxon>
        <taxon>Bacillati</taxon>
        <taxon>Actinomycetota</taxon>
        <taxon>Actinomycetes</taxon>
        <taxon>Micromonosporales</taxon>
        <taxon>Micromonosporaceae</taxon>
        <taxon>Catellatospora</taxon>
    </lineage>
</organism>
<dbReference type="Gene3D" id="3.40.50.1820">
    <property type="entry name" value="alpha/beta hydrolase"/>
    <property type="match status" value="1"/>
</dbReference>
<dbReference type="InterPro" id="IPR053145">
    <property type="entry name" value="AB_hydrolase_Est10"/>
</dbReference>
<protein>
    <recommendedName>
        <fullName evidence="1">Serine aminopeptidase S33 domain-containing protein</fullName>
    </recommendedName>
</protein>
<name>A0A8J3NVC4_9ACTN</name>
<dbReference type="AlphaFoldDB" id="A0A8J3NVC4"/>
<proteinExistence type="predicted"/>
<evidence type="ECO:0000259" key="1">
    <source>
        <dbReference type="Pfam" id="PF12146"/>
    </source>
</evidence>
<dbReference type="Proteomes" id="UP000619293">
    <property type="component" value="Unassembled WGS sequence"/>
</dbReference>
<dbReference type="InterPro" id="IPR022742">
    <property type="entry name" value="Hydrolase_4"/>
</dbReference>
<dbReference type="Pfam" id="PF12146">
    <property type="entry name" value="Hydrolase_4"/>
    <property type="match status" value="1"/>
</dbReference>
<sequence>MSWCAAMTIPTGATSVVFSSADCHVELAGTFTEPQVNGPFPLAVMVPGSGALDRDATSFGHQPFARLATELCDLGVATLRYDKRGTGLSGGDLATAGIDDHVSDVMAAVDHVWSRRGPIGGPVGIIGHSEGAANATYAAALGAQVDFLVLLAGAGVSGMDLLMEQHRRLSTAAGLSDEACEEARELQDHVLRTVRDIDDYIRRAQLLKELLAPMTDGHELNTEIEQLASPWFQDFVRRDPTTALVQVACPVLAIWGDLDVQVPPELHVPAIRAVAPGSTVEVWPGVNHLFQQATTGLPDEYARLPEGMAGVAARVSSWLGQIGLLRRSTG</sequence>
<gene>
    <name evidence="2" type="ORF">Cch02nite_72370</name>
</gene>
<feature type="domain" description="Serine aminopeptidase S33" evidence="1">
    <location>
        <begin position="64"/>
        <end position="161"/>
    </location>
</feature>
<dbReference type="InterPro" id="IPR029058">
    <property type="entry name" value="AB_hydrolase_fold"/>
</dbReference>
<evidence type="ECO:0000313" key="2">
    <source>
        <dbReference type="EMBL" id="GIF93793.1"/>
    </source>
</evidence>
<accession>A0A8J3NVC4</accession>
<dbReference type="SUPFAM" id="SSF53474">
    <property type="entry name" value="alpha/beta-Hydrolases"/>
    <property type="match status" value="1"/>
</dbReference>
<dbReference type="GO" id="GO:0052689">
    <property type="term" value="F:carboxylic ester hydrolase activity"/>
    <property type="evidence" value="ECO:0007669"/>
    <property type="project" value="TreeGrafter"/>
</dbReference>
<dbReference type="EMBL" id="BONG01000072">
    <property type="protein sequence ID" value="GIF93793.1"/>
    <property type="molecule type" value="Genomic_DNA"/>
</dbReference>
<comment type="caution">
    <text evidence="2">The sequence shown here is derived from an EMBL/GenBank/DDBJ whole genome shotgun (WGS) entry which is preliminary data.</text>
</comment>
<keyword evidence="3" id="KW-1185">Reference proteome</keyword>
<dbReference type="PANTHER" id="PTHR43265:SF1">
    <property type="entry name" value="ESTERASE ESTD"/>
    <property type="match status" value="1"/>
</dbReference>